<dbReference type="PANTHER" id="PTHR35399:SF2">
    <property type="entry name" value="DUF839 DOMAIN-CONTAINING PROTEIN"/>
    <property type="match status" value="1"/>
</dbReference>
<accession>A0ABX8YBJ4</accession>
<evidence type="ECO:0000256" key="1">
    <source>
        <dbReference type="SAM" id="SignalP"/>
    </source>
</evidence>
<organism evidence="2 3">
    <name type="scientific">Aneurinibacillus thermoaerophilus</name>
    <dbReference type="NCBI Taxonomy" id="143495"/>
    <lineage>
        <taxon>Bacteria</taxon>
        <taxon>Bacillati</taxon>
        <taxon>Bacillota</taxon>
        <taxon>Bacilli</taxon>
        <taxon>Bacillales</taxon>
        <taxon>Paenibacillaceae</taxon>
        <taxon>Aneurinibacillus group</taxon>
        <taxon>Aneurinibacillus</taxon>
    </lineage>
</organism>
<dbReference type="EMBL" id="CP080764">
    <property type="protein sequence ID" value="QYY43066.1"/>
    <property type="molecule type" value="Genomic_DNA"/>
</dbReference>
<dbReference type="InterPro" id="IPR006311">
    <property type="entry name" value="TAT_signal"/>
</dbReference>
<dbReference type="GeneID" id="97140085"/>
<evidence type="ECO:0000313" key="3">
    <source>
        <dbReference type="Proteomes" id="UP000826616"/>
    </source>
</evidence>
<feature type="signal peptide" evidence="1">
    <location>
        <begin position="1"/>
        <end position="30"/>
    </location>
</feature>
<reference evidence="2 3" key="1">
    <citation type="submission" date="2021-08" db="EMBL/GenBank/DDBJ databases">
        <title>Complete genome sequence of the strain Aneurinibacillus thermoaerophilus CCM 8960.</title>
        <authorList>
            <person name="Musilova J."/>
            <person name="Kourilova X."/>
            <person name="Pernicova I."/>
            <person name="Bezdicek M."/>
            <person name="Lengerova M."/>
            <person name="Obruca S."/>
            <person name="Sedlar K."/>
        </authorList>
    </citation>
    <scope>NUCLEOTIDE SEQUENCE [LARGE SCALE GENOMIC DNA]</scope>
    <source>
        <strain evidence="2 3">CCM 8960</strain>
    </source>
</reference>
<dbReference type="RefSeq" id="WP_220559280.1">
    <property type="nucleotide sequence ID" value="NZ_CP080764.1"/>
</dbReference>
<dbReference type="Gene3D" id="2.120.10.30">
    <property type="entry name" value="TolB, C-terminal domain"/>
    <property type="match status" value="1"/>
</dbReference>
<keyword evidence="3" id="KW-1185">Reference proteome</keyword>
<sequence length="545" mass="59293">MKMNRREFLTYLGAGTAALASLATGIPAFAAEKTLSERTANHLFGLSEDKRKPTKVKFKPIQATDKDDLVLPQGYKYDIVALYGDKINAKGDTFGFNADFTCFLPINGSSEHGLLWVNHEYLGELEYYVTGYDALNADPKNNKRTAEQIEKYLYSLGGSVIEVKKENGQWRLISDSKYGRRVSGLTKHTLTGPAAGSPAVGGTREVIGTFANCSGGVTLWNTILSCEENFDSVVEDTKRKDATHYGWVVEVDPFDPNSTPKKHTALGRFSHENTAMTIAPGGQLVVYMGDDANDQYVYKYVSKGTYKQDAGKANTKLLEEGTLYVANFGKGKWIALDYEKNEALQKAFKSQADVLVNCREAAKVVGATPMDRPEDLEVHPIDGTVFISLTNNSKHGNFYGQVIRLFEEDNNHAAEEFTFEIFAAGGPQSGFAAPDNLAFDSAGNLWVVTDISSSSMNSGIYKTFGNNGLFFIPTSGPDKGIASQFASAPVGAEMTGPWFTPDEKTLFLSVQHPGENLESYAAPTSHWPRGGASIALPGVVAITGF</sequence>
<dbReference type="Proteomes" id="UP000826616">
    <property type="component" value="Chromosome"/>
</dbReference>
<feature type="chain" id="PRO_5045659655" evidence="1">
    <location>
        <begin position="31"/>
        <end position="545"/>
    </location>
</feature>
<keyword evidence="1" id="KW-0732">Signal</keyword>
<protein>
    <submittedName>
        <fullName evidence="2">PhoX family phosphatase</fullName>
    </submittedName>
</protein>
<dbReference type="InterPro" id="IPR008557">
    <property type="entry name" value="PhoX"/>
</dbReference>
<proteinExistence type="predicted"/>
<name>A0ABX8YBJ4_ANETH</name>
<dbReference type="Pfam" id="PF05787">
    <property type="entry name" value="PhoX"/>
    <property type="match status" value="1"/>
</dbReference>
<dbReference type="InterPro" id="IPR011042">
    <property type="entry name" value="6-blade_b-propeller_TolB-like"/>
</dbReference>
<evidence type="ECO:0000313" key="2">
    <source>
        <dbReference type="EMBL" id="QYY43066.1"/>
    </source>
</evidence>
<dbReference type="SUPFAM" id="SSF101898">
    <property type="entry name" value="NHL repeat"/>
    <property type="match status" value="1"/>
</dbReference>
<gene>
    <name evidence="2" type="ORF">K3F53_01760</name>
</gene>
<dbReference type="PROSITE" id="PS51318">
    <property type="entry name" value="TAT"/>
    <property type="match status" value="1"/>
</dbReference>
<dbReference type="PANTHER" id="PTHR35399">
    <property type="entry name" value="SLR8030 PROTEIN"/>
    <property type="match status" value="1"/>
</dbReference>